<dbReference type="InterPro" id="IPR039426">
    <property type="entry name" value="TonB-dep_rcpt-like"/>
</dbReference>
<sequence>MIVSSYVKHISAHIIFIFLFLQLSTAQTITVLEADSHMPIPGVAVVNQIKSKTIITDLKGEVSLSIFNDYEVIFFKDFLYEEQRLTKAQIAKNKGIVYLTPKVEGLDQILISASKFEQHKRDIPQTIVNISAKDIALSNPQTSADLLENTGNIYIQKSQLGGGSPMIRGFSTNRLLIAVDGVRMNNAIFRGGNLQNVIAIDPFSVQHTEVTLGAGSVVYGSDAIGGVMSFYTKKPQFSETDALNFGATAITRFASANTEKTGHLDFNLGYKNWAFLTSVSYTDFDDLRMGSHGLDDYLRPEYVTQQNGEDVIVTNPNPKVQTPTGYDQINAMQKVSYKSSDHLDFDLGLYYSSTSDFSRYDRLIRYRGDELRSAEWNYGPQQWFMGNFQLTKLSSSSNLYDKIQTTLAYQNFKESREDRDFQSNIRAVRAESVDAVSFNLDLEKSVNTKTSIFYGLEYLHNTVHSNGYDKNIDTDENTVSITRYPDGSTWQSIAAYASLKHKPNSKFVFQSGLRFNQVIAKADFTANNVFLNLPFDDAEVNTGALTGTAGVTWSPSDLIQWKLNASTAFRAPNIDDIGKVFDSEPGAVVVPNKDLKAEYAYNGELGLKLNFDNKVIVDLATYYTFLDNALIRRDYELNDDTEMVYNGELSTIQAIQNASKAWIYGFEAGVEINFTKQLKLRSQYNVIGGTEDNNGVEEPVRHVAPNFGRTHLSWKTNKLLLDAFVVYNNELAFNQLSPSEASKDYIYALDANGDPYAPAWHTLNFRAQYQYNDQLSLTASLENITDQRYRPYSSGITAAGRNFILALKYTL</sequence>
<dbReference type="PROSITE" id="PS52016">
    <property type="entry name" value="TONB_DEPENDENT_REC_3"/>
    <property type="match status" value="1"/>
</dbReference>
<dbReference type="InterPro" id="IPR000531">
    <property type="entry name" value="Beta-barrel_TonB"/>
</dbReference>
<dbReference type="InterPro" id="IPR036942">
    <property type="entry name" value="Beta-barrel_TonB_sf"/>
</dbReference>
<dbReference type="GO" id="GO:0015344">
    <property type="term" value="F:siderophore uptake transmembrane transporter activity"/>
    <property type="evidence" value="ECO:0007669"/>
    <property type="project" value="TreeGrafter"/>
</dbReference>
<dbReference type="RefSeq" id="WP_092465782.1">
    <property type="nucleotide sequence ID" value="NZ_FNCZ01000001.1"/>
</dbReference>
<evidence type="ECO:0000313" key="15">
    <source>
        <dbReference type="Proteomes" id="UP000199492"/>
    </source>
</evidence>
<evidence type="ECO:0000256" key="4">
    <source>
        <dbReference type="ARBA" id="ARBA00022692"/>
    </source>
</evidence>
<evidence type="ECO:0000256" key="2">
    <source>
        <dbReference type="ARBA" id="ARBA00022448"/>
    </source>
</evidence>
<evidence type="ECO:0000313" key="14">
    <source>
        <dbReference type="EMBL" id="SDG67364.1"/>
    </source>
</evidence>
<evidence type="ECO:0000256" key="9">
    <source>
        <dbReference type="ARBA" id="ARBA00023237"/>
    </source>
</evidence>
<dbReference type="Gene3D" id="2.170.130.10">
    <property type="entry name" value="TonB-dependent receptor, plug domain"/>
    <property type="match status" value="1"/>
</dbReference>
<protein>
    <submittedName>
        <fullName evidence="14">Hemoglobin/transferrin/lactoferrin receptor protein</fullName>
    </submittedName>
</protein>
<keyword evidence="6 11" id="KW-0798">TonB box</keyword>
<gene>
    <name evidence="14" type="ORF">SAMN04489796_101262</name>
</gene>
<reference evidence="15" key="1">
    <citation type="submission" date="2016-10" db="EMBL/GenBank/DDBJ databases">
        <authorList>
            <person name="Varghese N."/>
            <person name="Submissions S."/>
        </authorList>
    </citation>
    <scope>NUCLEOTIDE SEQUENCE [LARGE SCALE GENOMIC DNA]</scope>
    <source>
        <strain evidence="15">DSM 15363</strain>
    </source>
</reference>
<keyword evidence="8 14" id="KW-0675">Receptor</keyword>
<dbReference type="InterPro" id="IPR012910">
    <property type="entry name" value="Plug_dom"/>
</dbReference>
<evidence type="ECO:0000256" key="11">
    <source>
        <dbReference type="RuleBase" id="RU003357"/>
    </source>
</evidence>
<dbReference type="PANTHER" id="PTHR30069">
    <property type="entry name" value="TONB-DEPENDENT OUTER MEMBRANE RECEPTOR"/>
    <property type="match status" value="1"/>
</dbReference>
<keyword evidence="9 10" id="KW-0998">Cell outer membrane</keyword>
<dbReference type="PANTHER" id="PTHR30069:SF29">
    <property type="entry name" value="HEMOGLOBIN AND HEMOGLOBIN-HAPTOGLOBIN-BINDING PROTEIN 1-RELATED"/>
    <property type="match status" value="1"/>
</dbReference>
<dbReference type="Proteomes" id="UP000199492">
    <property type="component" value="Unassembled WGS sequence"/>
</dbReference>
<comment type="subcellular location">
    <subcellularLocation>
        <location evidence="1 10">Cell outer membrane</location>
        <topology evidence="1 10">Multi-pass membrane protein</topology>
    </subcellularLocation>
</comment>
<dbReference type="AlphaFoldDB" id="A0A1G7W5V4"/>
<keyword evidence="7 10" id="KW-0472">Membrane</keyword>
<evidence type="ECO:0000256" key="6">
    <source>
        <dbReference type="ARBA" id="ARBA00023077"/>
    </source>
</evidence>
<dbReference type="EMBL" id="FNCZ01000001">
    <property type="protein sequence ID" value="SDG67364.1"/>
    <property type="molecule type" value="Genomic_DNA"/>
</dbReference>
<evidence type="ECO:0000256" key="1">
    <source>
        <dbReference type="ARBA" id="ARBA00004571"/>
    </source>
</evidence>
<dbReference type="Pfam" id="PF00593">
    <property type="entry name" value="TonB_dep_Rec_b-barrel"/>
    <property type="match status" value="1"/>
</dbReference>
<keyword evidence="15" id="KW-1185">Reference proteome</keyword>
<dbReference type="OrthoDB" id="9764669at2"/>
<keyword evidence="5" id="KW-0732">Signal</keyword>
<evidence type="ECO:0000256" key="5">
    <source>
        <dbReference type="ARBA" id="ARBA00022729"/>
    </source>
</evidence>
<dbReference type="Pfam" id="PF07715">
    <property type="entry name" value="Plug"/>
    <property type="match status" value="1"/>
</dbReference>
<dbReference type="InterPro" id="IPR037066">
    <property type="entry name" value="Plug_dom_sf"/>
</dbReference>
<dbReference type="SUPFAM" id="SSF56935">
    <property type="entry name" value="Porins"/>
    <property type="match status" value="1"/>
</dbReference>
<name>A0A1G7W5V4_9FLAO</name>
<dbReference type="GO" id="GO:0009279">
    <property type="term" value="C:cell outer membrane"/>
    <property type="evidence" value="ECO:0007669"/>
    <property type="project" value="UniProtKB-SubCell"/>
</dbReference>
<evidence type="ECO:0000256" key="7">
    <source>
        <dbReference type="ARBA" id="ARBA00023136"/>
    </source>
</evidence>
<dbReference type="Gene3D" id="2.40.170.20">
    <property type="entry name" value="TonB-dependent receptor, beta-barrel domain"/>
    <property type="match status" value="1"/>
</dbReference>
<evidence type="ECO:0000256" key="10">
    <source>
        <dbReference type="PROSITE-ProRule" id="PRU01360"/>
    </source>
</evidence>
<feature type="domain" description="TonB-dependent receptor-like beta-barrel" evidence="12">
    <location>
        <begin position="341"/>
        <end position="784"/>
    </location>
</feature>
<keyword evidence="3 10" id="KW-1134">Transmembrane beta strand</keyword>
<feature type="domain" description="TonB-dependent receptor plug" evidence="13">
    <location>
        <begin position="120"/>
        <end position="227"/>
    </location>
</feature>
<evidence type="ECO:0000259" key="13">
    <source>
        <dbReference type="Pfam" id="PF07715"/>
    </source>
</evidence>
<keyword evidence="4 10" id="KW-0812">Transmembrane</keyword>
<dbReference type="STRING" id="262004.SAMN04489796_101262"/>
<proteinExistence type="inferred from homology"/>
<evidence type="ECO:0000256" key="8">
    <source>
        <dbReference type="ARBA" id="ARBA00023170"/>
    </source>
</evidence>
<dbReference type="GO" id="GO:0044718">
    <property type="term" value="P:siderophore transmembrane transport"/>
    <property type="evidence" value="ECO:0007669"/>
    <property type="project" value="TreeGrafter"/>
</dbReference>
<evidence type="ECO:0000256" key="3">
    <source>
        <dbReference type="ARBA" id="ARBA00022452"/>
    </source>
</evidence>
<accession>A0A1G7W5V4</accession>
<evidence type="ECO:0000259" key="12">
    <source>
        <dbReference type="Pfam" id="PF00593"/>
    </source>
</evidence>
<comment type="similarity">
    <text evidence="10 11">Belongs to the TonB-dependent receptor family.</text>
</comment>
<organism evidence="14 15">
    <name type="scientific">Winogradskyella thalassocola</name>
    <dbReference type="NCBI Taxonomy" id="262004"/>
    <lineage>
        <taxon>Bacteria</taxon>
        <taxon>Pseudomonadati</taxon>
        <taxon>Bacteroidota</taxon>
        <taxon>Flavobacteriia</taxon>
        <taxon>Flavobacteriales</taxon>
        <taxon>Flavobacteriaceae</taxon>
        <taxon>Winogradskyella</taxon>
    </lineage>
</organism>
<keyword evidence="2 10" id="KW-0813">Transport</keyword>